<accession>A0A6J3M400</accession>
<reference evidence="2" key="1">
    <citation type="submission" date="2020-01" db="EMBL/GenBank/DDBJ databases">
        <authorList>
            <consortium name="DOE Joint Genome Institute"/>
            <person name="Haridas S."/>
            <person name="Albert R."/>
            <person name="Binder M."/>
            <person name="Bloem J."/>
            <person name="Labutti K."/>
            <person name="Salamov A."/>
            <person name="Andreopoulos B."/>
            <person name="Baker S.E."/>
            <person name="Barry K."/>
            <person name="Bills G."/>
            <person name="Bluhm B.H."/>
            <person name="Cannon C."/>
            <person name="Castanera R."/>
            <person name="Culley D.E."/>
            <person name="Daum C."/>
            <person name="Ezra D."/>
            <person name="Gonzalez J.B."/>
            <person name="Henrissat B."/>
            <person name="Kuo A."/>
            <person name="Liang C."/>
            <person name="Lipzen A."/>
            <person name="Lutzoni F."/>
            <person name="Magnuson J."/>
            <person name="Mondo S."/>
            <person name="Nolan M."/>
            <person name="Ohm R."/>
            <person name="Pangilinan J."/>
            <person name="Park H.-J."/>
            <person name="Ramirez L."/>
            <person name="Alfaro M."/>
            <person name="Sun H."/>
            <person name="Tritt A."/>
            <person name="Yoshinaga Y."/>
            <person name="Zwiers L.-H."/>
            <person name="Turgeon B.G."/>
            <person name="Goodwin S.B."/>
            <person name="Spatafora J.W."/>
            <person name="Crous P.W."/>
            <person name="Grigoriev I.V."/>
        </authorList>
    </citation>
    <scope>NUCLEOTIDE SEQUENCE</scope>
    <source>
        <strain evidence="2">CBS 342.82</strain>
    </source>
</reference>
<dbReference type="Proteomes" id="UP000504637">
    <property type="component" value="Unplaced"/>
</dbReference>
<evidence type="ECO:0000313" key="2">
    <source>
        <dbReference type="RefSeq" id="XP_033459786.1"/>
    </source>
</evidence>
<keyword evidence="1" id="KW-1185">Reference proteome</keyword>
<dbReference type="GeneID" id="54357493"/>
<evidence type="ECO:0000313" key="1">
    <source>
        <dbReference type="Proteomes" id="UP000504637"/>
    </source>
</evidence>
<name>A0A6J3M400_9PEZI</name>
<sequence length="126" mass="14836">MYLGPLTPGNISFRVWTYLSERRRHGRPLSSLHRILVTYWVATMILRRCRCCSTRHGVPIQRTRKMESKFICHDTTRIYTIGHGGRRDWNMFDHSAHVCSGIRFDLVVLYICESCTYNLATKNQSR</sequence>
<protein>
    <submittedName>
        <fullName evidence="2">Uncharacterized protein</fullName>
    </submittedName>
</protein>
<gene>
    <name evidence="2" type="ORF">K489DRAFT_215798</name>
</gene>
<proteinExistence type="predicted"/>
<dbReference type="RefSeq" id="XP_033459786.1">
    <property type="nucleotide sequence ID" value="XM_033599694.1"/>
</dbReference>
<dbReference type="AlphaFoldDB" id="A0A6J3M400"/>
<reference evidence="2" key="2">
    <citation type="submission" date="2020-04" db="EMBL/GenBank/DDBJ databases">
        <authorList>
            <consortium name="NCBI Genome Project"/>
        </authorList>
    </citation>
    <scope>NUCLEOTIDE SEQUENCE</scope>
    <source>
        <strain evidence="2">CBS 342.82</strain>
    </source>
</reference>
<reference evidence="2" key="3">
    <citation type="submission" date="2025-08" db="UniProtKB">
        <authorList>
            <consortium name="RefSeq"/>
        </authorList>
    </citation>
    <scope>IDENTIFICATION</scope>
    <source>
        <strain evidence="2">CBS 342.82</strain>
    </source>
</reference>
<organism evidence="2">
    <name type="scientific">Dissoconium aciculare CBS 342.82</name>
    <dbReference type="NCBI Taxonomy" id="1314786"/>
    <lineage>
        <taxon>Eukaryota</taxon>
        <taxon>Fungi</taxon>
        <taxon>Dikarya</taxon>
        <taxon>Ascomycota</taxon>
        <taxon>Pezizomycotina</taxon>
        <taxon>Dothideomycetes</taxon>
        <taxon>Dothideomycetidae</taxon>
        <taxon>Mycosphaerellales</taxon>
        <taxon>Dissoconiaceae</taxon>
        <taxon>Dissoconium</taxon>
    </lineage>
</organism>